<protein>
    <submittedName>
        <fullName evidence="1">8701_t:CDS:1</fullName>
    </submittedName>
</protein>
<reference evidence="1" key="1">
    <citation type="submission" date="2021-06" db="EMBL/GenBank/DDBJ databases">
        <authorList>
            <person name="Kallberg Y."/>
            <person name="Tangrot J."/>
            <person name="Rosling A."/>
        </authorList>
    </citation>
    <scope>NUCLEOTIDE SEQUENCE</scope>
    <source>
        <strain evidence="1">MA461A</strain>
    </source>
</reference>
<dbReference type="EMBL" id="CAJVQC010153586">
    <property type="protein sequence ID" value="CAG8846930.1"/>
    <property type="molecule type" value="Genomic_DNA"/>
</dbReference>
<evidence type="ECO:0000313" key="2">
    <source>
        <dbReference type="Proteomes" id="UP000789920"/>
    </source>
</evidence>
<dbReference type="Proteomes" id="UP000789920">
    <property type="component" value="Unassembled WGS sequence"/>
</dbReference>
<evidence type="ECO:0000313" key="1">
    <source>
        <dbReference type="EMBL" id="CAG8846930.1"/>
    </source>
</evidence>
<sequence length="79" mass="9178">ADATMATILQDTEWSGRWYELDQKAYVMLYVSSPSDFQKAPEMKIEWYVETITDARQNTISTGFILIKFQVDAISYQTQ</sequence>
<proteinExistence type="predicted"/>
<comment type="caution">
    <text evidence="1">The sequence shown here is derived from an EMBL/GenBank/DDBJ whole genome shotgun (WGS) entry which is preliminary data.</text>
</comment>
<keyword evidence="2" id="KW-1185">Reference proteome</keyword>
<name>A0ACA9STF6_9GLOM</name>
<gene>
    <name evidence="1" type="ORF">RPERSI_LOCUS34385</name>
</gene>
<organism evidence="1 2">
    <name type="scientific">Racocetra persica</name>
    <dbReference type="NCBI Taxonomy" id="160502"/>
    <lineage>
        <taxon>Eukaryota</taxon>
        <taxon>Fungi</taxon>
        <taxon>Fungi incertae sedis</taxon>
        <taxon>Mucoromycota</taxon>
        <taxon>Glomeromycotina</taxon>
        <taxon>Glomeromycetes</taxon>
        <taxon>Diversisporales</taxon>
        <taxon>Gigasporaceae</taxon>
        <taxon>Racocetra</taxon>
    </lineage>
</organism>
<accession>A0ACA9STF6</accession>
<feature type="non-terminal residue" evidence="1">
    <location>
        <position position="79"/>
    </location>
</feature>
<feature type="non-terminal residue" evidence="1">
    <location>
        <position position="1"/>
    </location>
</feature>